<name>A0AAD5U905_9FUNG</name>
<accession>A0AAD5U905</accession>
<comment type="caution">
    <text evidence="2">The sequence shown here is derived from an EMBL/GenBank/DDBJ whole genome shotgun (WGS) entry which is preliminary data.</text>
</comment>
<sequence length="545" mass="62721">MKRKTEDASSNTKKQSNLNAFLNIKPIVDWSVRGSVIFGKYGDYQSSEKVAAFDFDGTIANTKSGNVMPKDGNDWEWFCSSVPHVLQKLSKAGYSIVIFSNQKNALKDHKVKNRAAFQGRIEKTIKELQTMEKENGEKVPPMLIYAAAEDDLYRKPRTKMWDLYISMYPEPMADTLKSFYCGDAAGRSHRNADHADTDYKWALNLNMQFIVPQQLFSKDVFKMELDYKTLQLFDHPPLPEISFQPSKFETAIKLPDLDQYDILVCVGSPASGKSTFCSKKIPQFNVINQDTLRSLPNCIKLYKQYLSEGKKIVIDNTNPQEATRKKYLELKTGKKAACLYFTASLEICIHNNFYREFLPLVKGGTEKGKNVPKIALHTYWSKFEKPNLKEGFDAIYEIPFSLEFQDDTERNFWKHNWKVPEYIGLQFIVGGEPDVCEHGGFYDHVTPPTNIPRPDKLPTYPKYNDFHFTRLGVRVPAIVISPYTPKNMVFKSGYKNRHFEHSSIPGTMKRIFGLDGWLSKRDEWAVSFHPIFGLQEKRTDCPMEL</sequence>
<gene>
    <name evidence="2" type="primary">PNK1</name>
    <name evidence="2" type="ORF">HK103_002910</name>
</gene>
<keyword evidence="2" id="KW-0808">Transferase</keyword>
<dbReference type="EMBL" id="JADGKB010000205">
    <property type="protein sequence ID" value="KAJ3251045.1"/>
    <property type="molecule type" value="Genomic_DNA"/>
</dbReference>
<dbReference type="SUPFAM" id="SSF52540">
    <property type="entry name" value="P-loop containing nucleoside triphosphate hydrolases"/>
    <property type="match status" value="1"/>
</dbReference>
<dbReference type="Gene3D" id="3.40.50.300">
    <property type="entry name" value="P-loop containing nucleotide triphosphate hydrolases"/>
    <property type="match status" value="1"/>
</dbReference>
<dbReference type="PANTHER" id="PTHR12083:SF9">
    <property type="entry name" value="BIFUNCTIONAL POLYNUCLEOTIDE PHOSPHATASE_KINASE"/>
    <property type="match status" value="1"/>
</dbReference>
<evidence type="ECO:0000313" key="2">
    <source>
        <dbReference type="EMBL" id="KAJ3251045.1"/>
    </source>
</evidence>
<dbReference type="NCBIfam" id="TIGR01662">
    <property type="entry name" value="HAD-SF-IIIA"/>
    <property type="match status" value="1"/>
</dbReference>
<dbReference type="Pfam" id="PF08645">
    <property type="entry name" value="PNK3P"/>
    <property type="match status" value="1"/>
</dbReference>
<proteinExistence type="predicted"/>
<dbReference type="AlphaFoldDB" id="A0AAD5U905"/>
<dbReference type="SUPFAM" id="SSF56784">
    <property type="entry name" value="HAD-like"/>
    <property type="match status" value="1"/>
</dbReference>
<dbReference type="GO" id="GO:0046404">
    <property type="term" value="F:ATP-dependent polydeoxyribonucleotide 5'-hydroxyl-kinase activity"/>
    <property type="evidence" value="ECO:0007669"/>
    <property type="project" value="TreeGrafter"/>
</dbReference>
<dbReference type="InterPro" id="IPR023214">
    <property type="entry name" value="HAD_sf"/>
</dbReference>
<dbReference type="NCBIfam" id="TIGR01664">
    <property type="entry name" value="DNA-3'-Pase"/>
    <property type="match status" value="1"/>
</dbReference>
<dbReference type="GO" id="GO:0003690">
    <property type="term" value="F:double-stranded DNA binding"/>
    <property type="evidence" value="ECO:0007669"/>
    <property type="project" value="TreeGrafter"/>
</dbReference>
<organism evidence="2 3">
    <name type="scientific">Boothiomyces macroporosus</name>
    <dbReference type="NCBI Taxonomy" id="261099"/>
    <lineage>
        <taxon>Eukaryota</taxon>
        <taxon>Fungi</taxon>
        <taxon>Fungi incertae sedis</taxon>
        <taxon>Chytridiomycota</taxon>
        <taxon>Chytridiomycota incertae sedis</taxon>
        <taxon>Chytridiomycetes</taxon>
        <taxon>Rhizophydiales</taxon>
        <taxon>Terramycetaceae</taxon>
        <taxon>Boothiomyces</taxon>
    </lineage>
</organism>
<dbReference type="InterPro" id="IPR017850">
    <property type="entry name" value="Alkaline_phosphatase_core_sf"/>
</dbReference>
<dbReference type="Gene3D" id="3.40.50.1000">
    <property type="entry name" value="HAD superfamily/HAD-like"/>
    <property type="match status" value="1"/>
</dbReference>
<dbReference type="PANTHER" id="PTHR12083">
    <property type="entry name" value="BIFUNCTIONAL POLYNUCLEOTIDE PHOSPHATASE/KINASE"/>
    <property type="match status" value="1"/>
</dbReference>
<dbReference type="InterPro" id="IPR006551">
    <property type="entry name" value="Polynucleotide_phosphatase"/>
</dbReference>
<evidence type="ECO:0000256" key="1">
    <source>
        <dbReference type="ARBA" id="ARBA00022801"/>
    </source>
</evidence>
<dbReference type="InterPro" id="IPR036412">
    <property type="entry name" value="HAD-like_sf"/>
</dbReference>
<keyword evidence="2" id="KW-0418">Kinase</keyword>
<protein>
    <submittedName>
        <fullName evidence="2">DNA kinase/phosphatase Pnk1</fullName>
    </submittedName>
</protein>
<keyword evidence="3" id="KW-1185">Reference proteome</keyword>
<dbReference type="GO" id="GO:0006281">
    <property type="term" value="P:DNA repair"/>
    <property type="evidence" value="ECO:0007669"/>
    <property type="project" value="TreeGrafter"/>
</dbReference>
<dbReference type="InterPro" id="IPR013954">
    <property type="entry name" value="PNK3P"/>
</dbReference>
<dbReference type="GO" id="GO:0046403">
    <property type="term" value="F:polynucleotide 3'-phosphatase activity"/>
    <property type="evidence" value="ECO:0007669"/>
    <property type="project" value="TreeGrafter"/>
</dbReference>
<dbReference type="InterPro" id="IPR027417">
    <property type="entry name" value="P-loop_NTPase"/>
</dbReference>
<evidence type="ECO:0000313" key="3">
    <source>
        <dbReference type="Proteomes" id="UP001210925"/>
    </source>
</evidence>
<keyword evidence="1" id="KW-0378">Hydrolase</keyword>
<dbReference type="Proteomes" id="UP001210925">
    <property type="component" value="Unassembled WGS sequence"/>
</dbReference>
<reference evidence="2" key="1">
    <citation type="submission" date="2020-05" db="EMBL/GenBank/DDBJ databases">
        <title>Phylogenomic resolution of chytrid fungi.</title>
        <authorList>
            <person name="Stajich J.E."/>
            <person name="Amses K."/>
            <person name="Simmons R."/>
            <person name="Seto K."/>
            <person name="Myers J."/>
            <person name="Bonds A."/>
            <person name="Quandt C.A."/>
            <person name="Barry K."/>
            <person name="Liu P."/>
            <person name="Grigoriev I."/>
            <person name="Longcore J.E."/>
            <person name="James T.Y."/>
        </authorList>
    </citation>
    <scope>NUCLEOTIDE SEQUENCE</scope>
    <source>
        <strain evidence="2">PLAUS21</strain>
    </source>
</reference>
<dbReference type="Gene3D" id="3.40.720.10">
    <property type="entry name" value="Alkaline Phosphatase, subunit A"/>
    <property type="match status" value="1"/>
</dbReference>
<dbReference type="InterPro" id="IPR007312">
    <property type="entry name" value="Phosphoesterase"/>
</dbReference>
<dbReference type="Pfam" id="PF04185">
    <property type="entry name" value="Phosphoesterase"/>
    <property type="match status" value="1"/>
</dbReference>
<dbReference type="InterPro" id="IPR006549">
    <property type="entry name" value="HAD-SF_hydro_IIIA"/>
</dbReference>